<dbReference type="EMBL" id="HBUF01384095">
    <property type="protein sequence ID" value="CAG6731455.1"/>
    <property type="molecule type" value="Transcribed_RNA"/>
</dbReference>
<dbReference type="EMBL" id="HBUF01300861">
    <property type="protein sequence ID" value="CAG6691080.1"/>
    <property type="molecule type" value="Transcribed_RNA"/>
</dbReference>
<feature type="domain" description="Cwf19-like C-terminal" evidence="3">
    <location>
        <begin position="307"/>
        <end position="411"/>
    </location>
</feature>
<dbReference type="CDD" id="cd07380">
    <property type="entry name" value="MPP_CWF19_N"/>
    <property type="match status" value="1"/>
</dbReference>
<dbReference type="PANTHER" id="PTHR12072">
    <property type="entry name" value="CWF19, CELL CYCLE CONTROL PROTEIN"/>
    <property type="match status" value="1"/>
</dbReference>
<organism evidence="4">
    <name type="scientific">Cacopsylla melanoneura</name>
    <dbReference type="NCBI Taxonomy" id="428564"/>
    <lineage>
        <taxon>Eukaryota</taxon>
        <taxon>Metazoa</taxon>
        <taxon>Ecdysozoa</taxon>
        <taxon>Arthropoda</taxon>
        <taxon>Hexapoda</taxon>
        <taxon>Insecta</taxon>
        <taxon>Pterygota</taxon>
        <taxon>Neoptera</taxon>
        <taxon>Paraneoptera</taxon>
        <taxon>Hemiptera</taxon>
        <taxon>Sternorrhyncha</taxon>
        <taxon>Psylloidea</taxon>
        <taxon>Psyllidae</taxon>
        <taxon>Psyllinae</taxon>
        <taxon>Cacopsylla</taxon>
    </lineage>
</organism>
<sequence length="536" mass="60991">MTSKKKILVSGSINGQFSELFDKIKKVNKKSGPFSAVYCVGDFFVKGCEANWEKVKSNGCVIPLYIFGPHRSDVDIKQFSSKTDGELAPNVIHLGNRGILKSNGLKIAYMSGVDAESNEDTSIVKYSPDDVQFIRDSCVKNEDFKGVDLLLTYEWPSCVGACETKNNLPSGELPRGSDKLSWLSLHIRPQYIFCGKENLYYARRPYRNYFGGCKEHVTRFVGLSSINGSKYISAYNITPLDDIDHSQIIPNIFDAPFNRQLLEMDMVPSSQPGEKSQQFFYNMHPEERGKKRKKNFDENKKKRGPAFDVNDCWFCLSSTNVEKHLVVTIGDDMYVALAKGHLTEGHLIILPVGHHYSSLELPESAEIELEKFKKSLRAYFKSINKVPIFFERSFKSFHCQIHVIPIPDDILGIKPVFQDAAEAEGLEFLELPPNVPLKQVLKKKLIETPSGNKEVNPPFFFLEISEECRMVIIIQNKFPLDFGRQVLASDDVLNMPDRDSWKSCVVTKDEETSLTMKFRNEFKPFNFVKDDDDESD</sequence>
<comment type="similarity">
    <text evidence="1">Belongs to the CWF19 family.</text>
</comment>
<dbReference type="PANTHER" id="PTHR12072:SF4">
    <property type="entry name" value="CWF19-LIKE PROTEIN 1"/>
    <property type="match status" value="1"/>
</dbReference>
<dbReference type="InterPro" id="IPR006767">
    <property type="entry name" value="Cwf19-like_C_dom-2"/>
</dbReference>
<dbReference type="Gene3D" id="3.30.428.10">
    <property type="entry name" value="HIT-like"/>
    <property type="match status" value="1"/>
</dbReference>
<dbReference type="GO" id="GO:0061632">
    <property type="term" value="F:RNA lariat debranching enzyme activator activity"/>
    <property type="evidence" value="ECO:0007669"/>
    <property type="project" value="TreeGrafter"/>
</dbReference>
<dbReference type="GO" id="GO:0000398">
    <property type="term" value="P:mRNA splicing, via spliceosome"/>
    <property type="evidence" value="ECO:0007669"/>
    <property type="project" value="TreeGrafter"/>
</dbReference>
<protein>
    <submittedName>
        <fullName evidence="4">CWF19-like protein 1</fullName>
    </submittedName>
</protein>
<dbReference type="GO" id="GO:0071014">
    <property type="term" value="C:post-mRNA release spliceosomal complex"/>
    <property type="evidence" value="ECO:0007669"/>
    <property type="project" value="TreeGrafter"/>
</dbReference>
<dbReference type="EMBL" id="HBUF01549921">
    <property type="protein sequence ID" value="CAG6758594.1"/>
    <property type="molecule type" value="Transcribed_RNA"/>
</dbReference>
<dbReference type="EMBL" id="HBUF01549920">
    <property type="protein sequence ID" value="CAG6758593.1"/>
    <property type="molecule type" value="Transcribed_RNA"/>
</dbReference>
<dbReference type="SUPFAM" id="SSF54197">
    <property type="entry name" value="HIT-like"/>
    <property type="match status" value="1"/>
</dbReference>
<dbReference type="Pfam" id="PF04676">
    <property type="entry name" value="CwfJ_C_2"/>
    <property type="match status" value="1"/>
</dbReference>
<evidence type="ECO:0000259" key="3">
    <source>
        <dbReference type="Pfam" id="PF04677"/>
    </source>
</evidence>
<dbReference type="EMBL" id="HBUF01384096">
    <property type="protein sequence ID" value="CAG6731456.1"/>
    <property type="molecule type" value="Transcribed_RNA"/>
</dbReference>
<dbReference type="EMBL" id="HBUF01300864">
    <property type="protein sequence ID" value="CAG6691086.1"/>
    <property type="molecule type" value="Transcribed_RNA"/>
</dbReference>
<dbReference type="InterPro" id="IPR040194">
    <property type="entry name" value="Cwf19-like"/>
</dbReference>
<evidence type="ECO:0000256" key="1">
    <source>
        <dbReference type="ARBA" id="ARBA00006795"/>
    </source>
</evidence>
<dbReference type="Pfam" id="PF04677">
    <property type="entry name" value="CwfJ_C_1"/>
    <property type="match status" value="1"/>
</dbReference>
<proteinExistence type="inferred from homology"/>
<dbReference type="InterPro" id="IPR036265">
    <property type="entry name" value="HIT-like_sf"/>
</dbReference>
<accession>A0A8D8XBR0</accession>
<dbReference type="EMBL" id="HBUF01026843">
    <property type="protein sequence ID" value="CAG6613223.1"/>
    <property type="molecule type" value="Transcribed_RNA"/>
</dbReference>
<evidence type="ECO:0000313" key="4">
    <source>
        <dbReference type="EMBL" id="CAG6691082.1"/>
    </source>
</evidence>
<dbReference type="EMBL" id="HBUF01300862">
    <property type="protein sequence ID" value="CAG6691082.1"/>
    <property type="molecule type" value="Transcribed_RNA"/>
</dbReference>
<feature type="domain" description="Cwf19-like protein C-terminal" evidence="2">
    <location>
        <begin position="443"/>
        <end position="527"/>
    </location>
</feature>
<dbReference type="InterPro" id="IPR006768">
    <property type="entry name" value="Cwf19-like_C_dom-1"/>
</dbReference>
<reference evidence="4" key="1">
    <citation type="submission" date="2021-05" db="EMBL/GenBank/DDBJ databases">
        <authorList>
            <person name="Alioto T."/>
            <person name="Alioto T."/>
            <person name="Gomez Garrido J."/>
        </authorList>
    </citation>
    <scope>NUCLEOTIDE SEQUENCE</scope>
</reference>
<dbReference type="AlphaFoldDB" id="A0A8D8XBR0"/>
<name>A0A8D8XBR0_9HEMI</name>
<dbReference type="EMBL" id="HBUF01026841">
    <property type="protein sequence ID" value="CAG6613221.1"/>
    <property type="molecule type" value="Transcribed_RNA"/>
</dbReference>
<evidence type="ECO:0000259" key="2">
    <source>
        <dbReference type="Pfam" id="PF04676"/>
    </source>
</evidence>